<feature type="domain" description="HTH luxR-type" evidence="4">
    <location>
        <begin position="162"/>
        <end position="227"/>
    </location>
</feature>
<dbReference type="Pfam" id="PF00196">
    <property type="entry name" value="GerE"/>
    <property type="match status" value="1"/>
</dbReference>
<dbReference type="InterPro" id="IPR016032">
    <property type="entry name" value="Sig_transdc_resp-reg_C-effctor"/>
</dbReference>
<dbReference type="PROSITE" id="PS50043">
    <property type="entry name" value="HTH_LUXR_2"/>
    <property type="match status" value="1"/>
</dbReference>
<dbReference type="PANTHER" id="PTHR44688:SF16">
    <property type="entry name" value="DNA-BINDING TRANSCRIPTIONAL ACTIVATOR DEVR_DOSR"/>
    <property type="match status" value="1"/>
</dbReference>
<dbReference type="PANTHER" id="PTHR44688">
    <property type="entry name" value="DNA-BINDING TRANSCRIPTIONAL ACTIVATOR DEVR_DOSR"/>
    <property type="match status" value="1"/>
</dbReference>
<dbReference type="PROSITE" id="PS00622">
    <property type="entry name" value="HTH_LUXR_1"/>
    <property type="match status" value="1"/>
</dbReference>
<dbReference type="InterPro" id="IPR000792">
    <property type="entry name" value="Tscrpt_reg_LuxR_C"/>
</dbReference>
<evidence type="ECO:0000256" key="3">
    <source>
        <dbReference type="ARBA" id="ARBA00023163"/>
    </source>
</evidence>
<dbReference type="InterPro" id="IPR036388">
    <property type="entry name" value="WH-like_DNA-bd_sf"/>
</dbReference>
<proteinExistence type="predicted"/>
<keyword evidence="3" id="KW-0804">Transcription</keyword>
<dbReference type="InterPro" id="IPR036693">
    <property type="entry name" value="TF_LuxR_autoind-bd_dom_sf"/>
</dbReference>
<dbReference type="AlphaFoldDB" id="A0AAJ6B0R3"/>
<reference evidence="5" key="1">
    <citation type="submission" date="2023-03" db="EMBL/GenBank/DDBJ databases">
        <title>Andean soil-derived lignocellulolytic bacterial consortium as a source of novel taxa and putative plastic-active enzymes.</title>
        <authorList>
            <person name="Diaz-Garcia L."/>
            <person name="Chuvochina M."/>
            <person name="Feuerriegel G."/>
            <person name="Bunk B."/>
            <person name="Sproer C."/>
            <person name="Streit W.R."/>
            <person name="Rodriguez L.M."/>
            <person name="Overmann J."/>
            <person name="Jimenez D.J."/>
        </authorList>
    </citation>
    <scope>NUCLEOTIDE SEQUENCE</scope>
    <source>
        <strain evidence="5">MAG 4196</strain>
    </source>
</reference>
<evidence type="ECO:0000256" key="2">
    <source>
        <dbReference type="ARBA" id="ARBA00023125"/>
    </source>
</evidence>
<evidence type="ECO:0000313" key="5">
    <source>
        <dbReference type="EMBL" id="WEK05482.1"/>
    </source>
</evidence>
<protein>
    <submittedName>
        <fullName evidence="5">Helix-turn-helix transcriptional regulator</fullName>
    </submittedName>
</protein>
<dbReference type="EMBL" id="CP119312">
    <property type="protein sequence ID" value="WEK05482.1"/>
    <property type="molecule type" value="Genomic_DNA"/>
</dbReference>
<keyword evidence="1" id="KW-0805">Transcription regulation</keyword>
<dbReference type="PRINTS" id="PR00038">
    <property type="entry name" value="HTHLUXR"/>
</dbReference>
<dbReference type="Gene3D" id="3.30.450.80">
    <property type="entry name" value="Transcription factor LuxR-like, autoinducer-binding domain"/>
    <property type="match status" value="1"/>
</dbReference>
<sequence>MLELVRGLVDGAQRPSSRGAAEDALATICDHYGFTSAVAFEYGPGLSTISDLIDSDPDRRTRWPSVLDRHVVGRCVALTRALAQMSAVSRFDATHFGDDKICLEIAAEFDLLEGVVVPILQRSGLSGVVKFGGAPTLRHTELASLHTAAYLMFTALQSTRKAQKGEAHLTPREMQVMEKAALGHTTTEIAAMLGMSERTVNQHTDNVAAKFGTRNRVHTVANLVRLNLL</sequence>
<evidence type="ECO:0000313" key="6">
    <source>
        <dbReference type="Proteomes" id="UP001217476"/>
    </source>
</evidence>
<name>A0AAJ6B0R3_9HYPH</name>
<dbReference type="CDD" id="cd06170">
    <property type="entry name" value="LuxR_C_like"/>
    <property type="match status" value="1"/>
</dbReference>
<dbReference type="SUPFAM" id="SSF46894">
    <property type="entry name" value="C-terminal effector domain of the bipartite response regulators"/>
    <property type="match status" value="1"/>
</dbReference>
<dbReference type="GO" id="GO:0003677">
    <property type="term" value="F:DNA binding"/>
    <property type="evidence" value="ECO:0007669"/>
    <property type="project" value="UniProtKB-KW"/>
</dbReference>
<gene>
    <name evidence="5" type="ORF">P0Y65_04280</name>
</gene>
<dbReference type="Proteomes" id="UP001217476">
    <property type="component" value="Chromosome"/>
</dbReference>
<evidence type="ECO:0000259" key="4">
    <source>
        <dbReference type="PROSITE" id="PS50043"/>
    </source>
</evidence>
<organism evidence="5 6">
    <name type="scientific">Candidatus Devosia phytovorans</name>
    <dbReference type="NCBI Taxonomy" id="3121372"/>
    <lineage>
        <taxon>Bacteria</taxon>
        <taxon>Pseudomonadati</taxon>
        <taxon>Pseudomonadota</taxon>
        <taxon>Alphaproteobacteria</taxon>
        <taxon>Hyphomicrobiales</taxon>
        <taxon>Devosiaceae</taxon>
        <taxon>Devosia</taxon>
    </lineage>
</organism>
<dbReference type="SMART" id="SM00421">
    <property type="entry name" value="HTH_LUXR"/>
    <property type="match status" value="1"/>
</dbReference>
<accession>A0AAJ6B0R3</accession>
<keyword evidence="2" id="KW-0238">DNA-binding</keyword>
<dbReference type="GO" id="GO:0006355">
    <property type="term" value="P:regulation of DNA-templated transcription"/>
    <property type="evidence" value="ECO:0007669"/>
    <property type="project" value="InterPro"/>
</dbReference>
<dbReference type="Gene3D" id="1.10.10.10">
    <property type="entry name" value="Winged helix-like DNA-binding domain superfamily/Winged helix DNA-binding domain"/>
    <property type="match status" value="1"/>
</dbReference>
<evidence type="ECO:0000256" key="1">
    <source>
        <dbReference type="ARBA" id="ARBA00023015"/>
    </source>
</evidence>